<dbReference type="InterPro" id="IPR026042">
    <property type="entry name" value="YjbJ"/>
</dbReference>
<evidence type="ECO:0000313" key="6">
    <source>
        <dbReference type="Proteomes" id="UP000266042"/>
    </source>
</evidence>
<comment type="similarity">
    <text evidence="1">Belongs to the UPF0337 (CsbD) family.</text>
</comment>
<dbReference type="SUPFAM" id="SSF69047">
    <property type="entry name" value="Hypothetical protein YjbJ"/>
    <property type="match status" value="1"/>
</dbReference>
<accession>A0A398DK29</accession>
<dbReference type="InterPro" id="IPR050423">
    <property type="entry name" value="UPF0337_stress_rsp"/>
</dbReference>
<sequence>MDATNDILLGKWHELKGHVREQWGKLTDDDLTQLSGKTEELAGVLQQRYGYDKAKAETEINDWLSKH</sequence>
<evidence type="ECO:0000313" key="5">
    <source>
        <dbReference type="Proteomes" id="UP000265724"/>
    </source>
</evidence>
<dbReference type="EMBL" id="QXIX01000030">
    <property type="protein sequence ID" value="RIE14313.1"/>
    <property type="molecule type" value="Genomic_DNA"/>
</dbReference>
<evidence type="ECO:0000256" key="1">
    <source>
        <dbReference type="ARBA" id="ARBA00009129"/>
    </source>
</evidence>
<gene>
    <name evidence="3" type="ORF">SMC2_02925</name>
    <name evidence="4" type="ORF">SMC3_01435</name>
</gene>
<evidence type="ECO:0000313" key="4">
    <source>
        <dbReference type="EMBL" id="RIE14763.1"/>
    </source>
</evidence>
<dbReference type="RefSeq" id="WP_119088045.1">
    <property type="nucleotide sequence ID" value="NZ_QXIV01000048.1"/>
</dbReference>
<dbReference type="Gene3D" id="1.10.1470.10">
    <property type="entry name" value="YjbJ"/>
    <property type="match status" value="1"/>
</dbReference>
<reference evidence="5 6" key="1">
    <citation type="submission" date="2018-09" db="EMBL/GenBank/DDBJ databases">
        <title>Discovery and Ecogenomic Context for Candidatus Cryosericales, a Global Caldiserica Order Active in Thawing Permafrost.</title>
        <authorList>
            <person name="Martinez M.A."/>
            <person name="Woodcroft B.J."/>
            <person name="Ignacio Espinoza J.C."/>
            <person name="Zayed A."/>
            <person name="Singleton C.M."/>
            <person name="Boyd J."/>
            <person name="Li Y.-F."/>
            <person name="Purvine S."/>
            <person name="Maughan H."/>
            <person name="Hodgkins S.B."/>
            <person name="Anderson D."/>
            <person name="Sederholm M."/>
            <person name="Temperton B."/>
            <person name="Saleska S.R."/>
            <person name="Tyson G.W."/>
            <person name="Rich V.I."/>
        </authorList>
    </citation>
    <scope>NUCLEOTIDE SEQUENCE [LARGE SCALE GENOMIC DNA]</scope>
    <source>
        <strain evidence="3 5">SMC2</strain>
        <strain evidence="4 6">SMC3</strain>
    </source>
</reference>
<name>A0A398DK29_9BACT</name>
<keyword evidence="5" id="KW-1185">Reference proteome</keyword>
<dbReference type="Proteomes" id="UP000266042">
    <property type="component" value="Unassembled WGS sequence"/>
</dbReference>
<evidence type="ECO:0000313" key="3">
    <source>
        <dbReference type="EMBL" id="RIE14313.1"/>
    </source>
</evidence>
<comment type="caution">
    <text evidence="4">The sequence shown here is derived from an EMBL/GenBank/DDBJ whole genome shotgun (WGS) entry which is preliminary data.</text>
</comment>
<dbReference type="InterPro" id="IPR036629">
    <property type="entry name" value="YjbJ_sf"/>
</dbReference>
<protein>
    <submittedName>
        <fullName evidence="4">CsbD family protein</fullName>
    </submittedName>
</protein>
<organism evidence="4 6">
    <name type="scientific">Candidatus Cryosericum hinesii</name>
    <dbReference type="NCBI Taxonomy" id="2290915"/>
    <lineage>
        <taxon>Bacteria</taxon>
        <taxon>Pseudomonadati</taxon>
        <taxon>Caldisericota/Cryosericota group</taxon>
        <taxon>Candidatus Cryosericota</taxon>
        <taxon>Candidatus Cryosericia</taxon>
        <taxon>Candidatus Cryosericales</taxon>
        <taxon>Candidatus Cryosericaceae</taxon>
        <taxon>Candidatus Cryosericum</taxon>
    </lineage>
</organism>
<dbReference type="EMBL" id="QXIW01000007">
    <property type="protein sequence ID" value="RIE14763.1"/>
    <property type="molecule type" value="Genomic_DNA"/>
</dbReference>
<dbReference type="PANTHER" id="PTHR34977:SF1">
    <property type="entry name" value="UPF0337 PROTEIN YJBJ"/>
    <property type="match status" value="1"/>
</dbReference>
<dbReference type="InterPro" id="IPR008462">
    <property type="entry name" value="CsbD"/>
</dbReference>
<feature type="domain" description="CsbD-like" evidence="2">
    <location>
        <begin position="10"/>
        <end position="57"/>
    </location>
</feature>
<dbReference type="PANTHER" id="PTHR34977">
    <property type="entry name" value="UPF0337 PROTEIN YJBJ"/>
    <property type="match status" value="1"/>
</dbReference>
<dbReference type="Pfam" id="PF05532">
    <property type="entry name" value="CsbD"/>
    <property type="match status" value="1"/>
</dbReference>
<dbReference type="Proteomes" id="UP000265724">
    <property type="component" value="Unassembled WGS sequence"/>
</dbReference>
<evidence type="ECO:0000259" key="2">
    <source>
        <dbReference type="Pfam" id="PF05532"/>
    </source>
</evidence>
<dbReference type="PIRSF" id="PIRSF039008">
    <property type="entry name" value="YjbJ"/>
    <property type="match status" value="1"/>
</dbReference>
<proteinExistence type="inferred from homology"/>
<dbReference type="AlphaFoldDB" id="A0A398DK29"/>